<feature type="signal peptide" evidence="1">
    <location>
        <begin position="1"/>
        <end position="28"/>
    </location>
</feature>
<dbReference type="AlphaFoldDB" id="A0A1G8XCU0"/>
<dbReference type="RefSeq" id="WP_090005519.1">
    <property type="nucleotide sequence ID" value="NZ_FNET01000003.1"/>
</dbReference>
<dbReference type="Proteomes" id="UP000199682">
    <property type="component" value="Unassembled WGS sequence"/>
</dbReference>
<name>A0A1G8XCU0_9PSEU</name>
<proteinExistence type="predicted"/>
<evidence type="ECO:0008006" key="4">
    <source>
        <dbReference type="Google" id="ProtNLM"/>
    </source>
</evidence>
<organism evidence="2 3">
    <name type="scientific">Lentzea albidocapillata subsp. violacea</name>
    <dbReference type="NCBI Taxonomy" id="128104"/>
    <lineage>
        <taxon>Bacteria</taxon>
        <taxon>Bacillati</taxon>
        <taxon>Actinomycetota</taxon>
        <taxon>Actinomycetes</taxon>
        <taxon>Pseudonocardiales</taxon>
        <taxon>Pseudonocardiaceae</taxon>
        <taxon>Lentzea</taxon>
    </lineage>
</organism>
<keyword evidence="1" id="KW-0732">Signal</keyword>
<sequence length="143" mass="14815">MFSKIASTLGAAVIVGGAMLGLTSPAQAESAPGCGPVTQIGSTAYIKSGGTSIGSVKQFKGCNKNWAYVYVWEGFRSSHSNWEVCVSVATGSSAPYLLEGLKCISNKADNWSSGTNTLSVCTHAVGNIKWSGNTPTARTSIRC</sequence>
<accession>A0A1G8XCU0</accession>
<evidence type="ECO:0000256" key="1">
    <source>
        <dbReference type="SAM" id="SignalP"/>
    </source>
</evidence>
<feature type="chain" id="PRO_5011518136" description="Secreted protein" evidence="1">
    <location>
        <begin position="29"/>
        <end position="143"/>
    </location>
</feature>
<dbReference type="EMBL" id="FNET01000003">
    <property type="protein sequence ID" value="SDJ88206.1"/>
    <property type="molecule type" value="Genomic_DNA"/>
</dbReference>
<protein>
    <recommendedName>
        <fullName evidence="4">Secreted protein</fullName>
    </recommendedName>
</protein>
<evidence type="ECO:0000313" key="3">
    <source>
        <dbReference type="Proteomes" id="UP000199682"/>
    </source>
</evidence>
<gene>
    <name evidence="2" type="ORF">SAMN04488074_103438</name>
</gene>
<reference evidence="3" key="1">
    <citation type="submission" date="2016-10" db="EMBL/GenBank/DDBJ databases">
        <authorList>
            <person name="Varghese N."/>
            <person name="Submissions S."/>
        </authorList>
    </citation>
    <scope>NUCLEOTIDE SEQUENCE [LARGE SCALE GENOMIC DNA]</scope>
    <source>
        <strain evidence="3">DSM 44796</strain>
    </source>
</reference>
<evidence type="ECO:0000313" key="2">
    <source>
        <dbReference type="EMBL" id="SDJ88206.1"/>
    </source>
</evidence>